<keyword evidence="2 5" id="KW-0812">Transmembrane</keyword>
<evidence type="ECO:0000313" key="8">
    <source>
        <dbReference type="EMBL" id="CAG9789287.1"/>
    </source>
</evidence>
<feature type="transmembrane region" description="Helical" evidence="5">
    <location>
        <begin position="186"/>
        <end position="211"/>
    </location>
</feature>
<evidence type="ECO:0000256" key="6">
    <source>
        <dbReference type="SAM" id="SignalP"/>
    </source>
</evidence>
<reference evidence="8" key="1">
    <citation type="submission" date="2021-12" db="EMBL/GenBank/DDBJ databases">
        <authorList>
            <person name="King R."/>
        </authorList>
    </citation>
    <scope>NUCLEOTIDE SEQUENCE</scope>
</reference>
<dbReference type="OrthoDB" id="6134459at2759"/>
<dbReference type="Pfam" id="PF00002">
    <property type="entry name" value="7tm_2"/>
    <property type="match status" value="1"/>
</dbReference>
<evidence type="ECO:0000256" key="4">
    <source>
        <dbReference type="ARBA" id="ARBA00023136"/>
    </source>
</evidence>
<protein>
    <recommendedName>
        <fullName evidence="7">G-protein coupled receptors family 2 profile 2 domain-containing protein</fullName>
    </recommendedName>
</protein>
<dbReference type="PROSITE" id="PS50261">
    <property type="entry name" value="G_PROTEIN_RECEP_F2_4"/>
    <property type="match status" value="1"/>
</dbReference>
<keyword evidence="9" id="KW-1185">Reference proteome</keyword>
<dbReference type="PANTHER" id="PTHR47154">
    <property type="entry name" value="G-PROTEIN COUPLED RECEPTOR MTH-RELATED"/>
    <property type="match status" value="1"/>
</dbReference>
<feature type="transmembrane region" description="Helical" evidence="5">
    <location>
        <begin position="153"/>
        <end position="174"/>
    </location>
</feature>
<sequence>MWKLLILSLYLGVSVAVTPKFCCEPGSAILKRRNVCWNPVSNVTNDIKTLECQFKLRLLRYEINSDGTLLLPLSSKNFTVDVKSYCLGNATTIKDLELKNATETALVCSDKKEKIIDDKVSGYCLIVSVVFLFLTAIVYAALSELRDLQGKSFVCFCISLGLGMMILVIMKLMTYSDMKLCAVRGFLTYFFFLASFFWTNAISIQILLCIRRPSTINYKWKDFFWYALYAWGCPALLTMILAIINFVPGNHSRPGIGLMHCWFYDKENQWYYMYSVMSILIIANICIFIYTSVCLWRNTFATSHLKALKYKFMMTLRLFVLMGVTWIFEMFSSFMEESHFWVIIDIYNTLQGLMIFLMLVPFRRRAVKAMYKQGWLDCCTNAVEKHLAVGEDDEQDVMAQNTDVPMEDRNGK</sequence>
<feature type="transmembrane region" description="Helical" evidence="5">
    <location>
        <begin position="120"/>
        <end position="141"/>
    </location>
</feature>
<feature type="signal peptide" evidence="6">
    <location>
        <begin position="1"/>
        <end position="16"/>
    </location>
</feature>
<keyword evidence="3 5" id="KW-1133">Transmembrane helix</keyword>
<dbReference type="EMBL" id="OU893333">
    <property type="protein sequence ID" value="CAG9789287.1"/>
    <property type="molecule type" value="Genomic_DNA"/>
</dbReference>
<evidence type="ECO:0000259" key="7">
    <source>
        <dbReference type="PROSITE" id="PS50261"/>
    </source>
</evidence>
<dbReference type="GO" id="GO:0005886">
    <property type="term" value="C:plasma membrane"/>
    <property type="evidence" value="ECO:0007669"/>
    <property type="project" value="TreeGrafter"/>
</dbReference>
<dbReference type="AlphaFoldDB" id="A0A9N9WE58"/>
<feature type="transmembrane region" description="Helical" evidence="5">
    <location>
        <begin position="308"/>
        <end position="328"/>
    </location>
</feature>
<reference evidence="8" key="2">
    <citation type="submission" date="2022-10" db="EMBL/GenBank/DDBJ databases">
        <authorList>
            <consortium name="ENA_rothamsted_submissions"/>
            <consortium name="culmorum"/>
            <person name="King R."/>
        </authorList>
    </citation>
    <scope>NUCLEOTIDE SEQUENCE</scope>
</reference>
<proteinExistence type="predicted"/>
<dbReference type="InterPro" id="IPR017981">
    <property type="entry name" value="GPCR_2-like_7TM"/>
</dbReference>
<dbReference type="GO" id="GO:0008528">
    <property type="term" value="F:G protein-coupled peptide receptor activity"/>
    <property type="evidence" value="ECO:0007669"/>
    <property type="project" value="TreeGrafter"/>
</dbReference>
<organism evidence="8 9">
    <name type="scientific">Diatraea saccharalis</name>
    <name type="common">sugarcane borer</name>
    <dbReference type="NCBI Taxonomy" id="40085"/>
    <lineage>
        <taxon>Eukaryota</taxon>
        <taxon>Metazoa</taxon>
        <taxon>Ecdysozoa</taxon>
        <taxon>Arthropoda</taxon>
        <taxon>Hexapoda</taxon>
        <taxon>Insecta</taxon>
        <taxon>Pterygota</taxon>
        <taxon>Neoptera</taxon>
        <taxon>Endopterygota</taxon>
        <taxon>Lepidoptera</taxon>
        <taxon>Glossata</taxon>
        <taxon>Ditrysia</taxon>
        <taxon>Pyraloidea</taxon>
        <taxon>Crambidae</taxon>
        <taxon>Crambinae</taxon>
        <taxon>Diatraea</taxon>
    </lineage>
</organism>
<evidence type="ECO:0000256" key="1">
    <source>
        <dbReference type="ARBA" id="ARBA00004141"/>
    </source>
</evidence>
<feature type="transmembrane region" description="Helical" evidence="5">
    <location>
        <begin position="223"/>
        <end position="244"/>
    </location>
</feature>
<dbReference type="PANTHER" id="PTHR47154:SF2">
    <property type="entry name" value="G-PROTEIN COUPLED RECEPTOR MTH-RELATED"/>
    <property type="match status" value="1"/>
</dbReference>
<dbReference type="Gene3D" id="1.20.1070.10">
    <property type="entry name" value="Rhodopsin 7-helix transmembrane proteins"/>
    <property type="match status" value="1"/>
</dbReference>
<dbReference type="InterPro" id="IPR051384">
    <property type="entry name" value="Mth_GPCR"/>
</dbReference>
<evidence type="ECO:0000256" key="3">
    <source>
        <dbReference type="ARBA" id="ARBA00022989"/>
    </source>
</evidence>
<dbReference type="CDD" id="cd15039">
    <property type="entry name" value="7tmB3_Methuselah-like"/>
    <property type="match status" value="1"/>
</dbReference>
<feature type="chain" id="PRO_5040495013" description="G-protein coupled receptors family 2 profile 2 domain-containing protein" evidence="6">
    <location>
        <begin position="17"/>
        <end position="412"/>
    </location>
</feature>
<feature type="transmembrane region" description="Helical" evidence="5">
    <location>
        <begin position="340"/>
        <end position="362"/>
    </location>
</feature>
<comment type="subcellular location">
    <subcellularLocation>
        <location evidence="1">Membrane</location>
        <topology evidence="1">Multi-pass membrane protein</topology>
    </subcellularLocation>
</comment>
<dbReference type="InterPro" id="IPR000832">
    <property type="entry name" value="GPCR_2_secretin-like"/>
</dbReference>
<dbReference type="GO" id="GO:0007166">
    <property type="term" value="P:cell surface receptor signaling pathway"/>
    <property type="evidence" value="ECO:0007669"/>
    <property type="project" value="InterPro"/>
</dbReference>
<feature type="transmembrane region" description="Helical" evidence="5">
    <location>
        <begin position="272"/>
        <end position="296"/>
    </location>
</feature>
<evidence type="ECO:0000256" key="5">
    <source>
        <dbReference type="SAM" id="Phobius"/>
    </source>
</evidence>
<feature type="domain" description="G-protein coupled receptors family 2 profile 2" evidence="7">
    <location>
        <begin position="117"/>
        <end position="363"/>
    </location>
</feature>
<gene>
    <name evidence="8" type="ORF">DIATSA_LOCUS7033</name>
</gene>
<evidence type="ECO:0000313" key="9">
    <source>
        <dbReference type="Proteomes" id="UP001153714"/>
    </source>
</evidence>
<dbReference type="Proteomes" id="UP001153714">
    <property type="component" value="Chromosome 2"/>
</dbReference>
<accession>A0A9N9WE58</accession>
<keyword evidence="4 5" id="KW-0472">Membrane</keyword>
<keyword evidence="6" id="KW-0732">Signal</keyword>
<evidence type="ECO:0000256" key="2">
    <source>
        <dbReference type="ARBA" id="ARBA00022692"/>
    </source>
</evidence>
<name>A0A9N9WE58_9NEOP</name>